<dbReference type="EMBL" id="WESC01000017">
    <property type="protein sequence ID" value="KAB7738736.1"/>
    <property type="molecule type" value="Genomic_DNA"/>
</dbReference>
<dbReference type="RefSeq" id="WP_152217361.1">
    <property type="nucleotide sequence ID" value="NZ_JBAQYD010000173.1"/>
</dbReference>
<proteinExistence type="predicted"/>
<dbReference type="AlphaFoldDB" id="A0A6N6VDJ7"/>
<name>A0A6N6VDJ7_9HYPH</name>
<evidence type="ECO:0000313" key="1">
    <source>
        <dbReference type="EMBL" id="KAB7738736.1"/>
    </source>
</evidence>
<evidence type="ECO:0000313" key="2">
    <source>
        <dbReference type="Proteomes" id="UP000468901"/>
    </source>
</evidence>
<dbReference type="Proteomes" id="UP000468901">
    <property type="component" value="Unassembled WGS sequence"/>
</dbReference>
<organism evidence="1 2">
    <name type="scientific">Parvibaculum sedimenti</name>
    <dbReference type="NCBI Taxonomy" id="2608632"/>
    <lineage>
        <taxon>Bacteria</taxon>
        <taxon>Pseudomonadati</taxon>
        <taxon>Pseudomonadota</taxon>
        <taxon>Alphaproteobacteria</taxon>
        <taxon>Hyphomicrobiales</taxon>
        <taxon>Parvibaculaceae</taxon>
        <taxon>Parvibaculum</taxon>
    </lineage>
</organism>
<protein>
    <recommendedName>
        <fullName evidence="3">Glycosyltransferase</fullName>
    </recommendedName>
</protein>
<keyword evidence="2" id="KW-1185">Reference proteome</keyword>
<accession>A0A6N6VDJ7</accession>
<reference evidence="1 2" key="1">
    <citation type="submission" date="2019-09" db="EMBL/GenBank/DDBJ databases">
        <title>Parvibaculum sedimenti sp. nov., isolated from sediment.</title>
        <authorList>
            <person name="Wang Y."/>
        </authorList>
    </citation>
    <scope>NUCLEOTIDE SEQUENCE [LARGE SCALE GENOMIC DNA]</scope>
    <source>
        <strain evidence="1 2">HXT-9</strain>
    </source>
</reference>
<sequence>MREFVFLAGAQSSHFGSVHLRAIQLEKLVREGLRQRGFKSSVARGLPQQADATYFVTKSFALDFGIAGFEAIVAAGGRIIFDPLDMGTDEGFRNLALRSTCLVASSLTQLDHFSDAFGGEVRVAFIPHHLDMRMPEVRCQNDDFRIAYFGAPSNALLPRKRKWFNLINWRRRFTNICDVIDASNYDEPGWMRQLAYYNCHYLFRQRQDFDGFKPFLKGYVAARCGAVVMAQRDDAEAVANLGADYPYLFDIKRGRDIVDSIAFVSASFGSQNWNIAHEKVAHLREQCREDRVIEAFLKAIPRDAGAA</sequence>
<evidence type="ECO:0008006" key="3">
    <source>
        <dbReference type="Google" id="ProtNLM"/>
    </source>
</evidence>
<comment type="caution">
    <text evidence="1">The sequence shown here is derived from an EMBL/GenBank/DDBJ whole genome shotgun (WGS) entry which is preliminary data.</text>
</comment>
<gene>
    <name evidence="1" type="ORF">F2P47_15865</name>
</gene>